<feature type="region of interest" description="Disordered" evidence="1">
    <location>
        <begin position="47"/>
        <end position="101"/>
    </location>
</feature>
<proteinExistence type="predicted"/>
<dbReference type="EMBL" id="QLNT01000016">
    <property type="protein sequence ID" value="KAF3066757.1"/>
    <property type="molecule type" value="Genomic_DNA"/>
</dbReference>
<keyword evidence="3" id="KW-1185">Reference proteome</keyword>
<comment type="caution">
    <text evidence="2">The sequence shown here is derived from an EMBL/GenBank/DDBJ whole genome shotgun (WGS) entry which is preliminary data.</text>
</comment>
<dbReference type="AlphaFoldDB" id="A0A9P5C9I5"/>
<evidence type="ECO:0000313" key="3">
    <source>
        <dbReference type="Proteomes" id="UP000801864"/>
    </source>
</evidence>
<protein>
    <submittedName>
        <fullName evidence="2">Uncharacterized protein</fullName>
    </submittedName>
</protein>
<dbReference type="Proteomes" id="UP000801864">
    <property type="component" value="Unassembled WGS sequence"/>
</dbReference>
<evidence type="ECO:0000313" key="2">
    <source>
        <dbReference type="EMBL" id="KAF3066757.1"/>
    </source>
</evidence>
<name>A0A9P5C9I5_9HYPO</name>
<reference evidence="2 3" key="1">
    <citation type="submission" date="2018-06" db="EMBL/GenBank/DDBJ databases">
        <title>Genome analysis of cellulolytic fungus Trichoderma lentiforme CFAM-422.</title>
        <authorList>
            <person name="Steindorff A.S."/>
            <person name="Formighieri E.F."/>
            <person name="Midorikawa G.E.O."/>
            <person name="Tamietti M.S."/>
            <person name="Ramos E.Z."/>
            <person name="Silva A.S."/>
            <person name="Bon E.P.S."/>
            <person name="Mendes T.D."/>
            <person name="Damaso M.C.T."/>
            <person name="Favaro L.C.L."/>
        </authorList>
    </citation>
    <scope>NUCLEOTIDE SEQUENCE [LARGE SCALE GENOMIC DNA]</scope>
    <source>
        <strain evidence="2 3">CFAM-422</strain>
    </source>
</reference>
<accession>A0A9P5C9I5</accession>
<organism evidence="2 3">
    <name type="scientific">Trichoderma lentiforme</name>
    <dbReference type="NCBI Taxonomy" id="1567552"/>
    <lineage>
        <taxon>Eukaryota</taxon>
        <taxon>Fungi</taxon>
        <taxon>Dikarya</taxon>
        <taxon>Ascomycota</taxon>
        <taxon>Pezizomycotina</taxon>
        <taxon>Sordariomycetes</taxon>
        <taxon>Hypocreomycetidae</taxon>
        <taxon>Hypocreales</taxon>
        <taxon>Hypocreaceae</taxon>
        <taxon>Trichoderma</taxon>
    </lineage>
</organism>
<evidence type="ECO:0000256" key="1">
    <source>
        <dbReference type="SAM" id="MobiDB-lite"/>
    </source>
</evidence>
<gene>
    <name evidence="2" type="ORF">CFAM422_008901</name>
</gene>
<sequence>MGSTTKSPPVPDGPWRHPATCCRQRMQAVAKRRSGTSLYSLNRHLLPASSGHLDDSHPTNLTPLRRPDSRRHATPQMTREDEQGQEAASLADQPAILEHGA</sequence>